<evidence type="ECO:0000313" key="7">
    <source>
        <dbReference type="Proteomes" id="UP000735302"/>
    </source>
</evidence>
<organism evidence="6 7">
    <name type="scientific">Plakobranchus ocellatus</name>
    <dbReference type="NCBI Taxonomy" id="259542"/>
    <lineage>
        <taxon>Eukaryota</taxon>
        <taxon>Metazoa</taxon>
        <taxon>Spiralia</taxon>
        <taxon>Lophotrochozoa</taxon>
        <taxon>Mollusca</taxon>
        <taxon>Gastropoda</taxon>
        <taxon>Heterobranchia</taxon>
        <taxon>Euthyneura</taxon>
        <taxon>Panpulmonata</taxon>
        <taxon>Sacoglossa</taxon>
        <taxon>Placobranchoidea</taxon>
        <taxon>Plakobranchidae</taxon>
        <taxon>Plakobranchus</taxon>
    </lineage>
</organism>
<evidence type="ECO:0000259" key="5">
    <source>
        <dbReference type="Pfam" id="PF02463"/>
    </source>
</evidence>
<evidence type="ECO:0000313" key="6">
    <source>
        <dbReference type="EMBL" id="GFO25794.1"/>
    </source>
</evidence>
<dbReference type="Pfam" id="PF02463">
    <property type="entry name" value="SMC_N"/>
    <property type="match status" value="1"/>
</dbReference>
<dbReference type="AlphaFoldDB" id="A0AAV4C3U6"/>
<dbReference type="Gene3D" id="3.40.50.300">
    <property type="entry name" value="P-loop containing nucleotide triphosphate hydrolases"/>
    <property type="match status" value="1"/>
</dbReference>
<evidence type="ECO:0000256" key="3">
    <source>
        <dbReference type="ARBA" id="ARBA00023054"/>
    </source>
</evidence>
<feature type="region of interest" description="Disordered" evidence="4">
    <location>
        <begin position="275"/>
        <end position="306"/>
    </location>
</feature>
<proteinExistence type="inferred from homology"/>
<dbReference type="PANTHER" id="PTHR45916:SF1">
    <property type="entry name" value="STRUCTURAL MAINTENANCE OF CHROMOSOMES PROTEIN 5"/>
    <property type="match status" value="1"/>
</dbReference>
<keyword evidence="7" id="KW-1185">Reference proteome</keyword>
<reference evidence="6 7" key="1">
    <citation type="journal article" date="2021" name="Elife">
        <title>Chloroplast acquisition without the gene transfer in kleptoplastic sea slugs, Plakobranchus ocellatus.</title>
        <authorList>
            <person name="Maeda T."/>
            <person name="Takahashi S."/>
            <person name="Yoshida T."/>
            <person name="Shimamura S."/>
            <person name="Takaki Y."/>
            <person name="Nagai Y."/>
            <person name="Toyoda A."/>
            <person name="Suzuki Y."/>
            <person name="Arimoto A."/>
            <person name="Ishii H."/>
            <person name="Satoh N."/>
            <person name="Nishiyama T."/>
            <person name="Hasebe M."/>
            <person name="Maruyama T."/>
            <person name="Minagawa J."/>
            <person name="Obokata J."/>
            <person name="Shigenobu S."/>
        </authorList>
    </citation>
    <scope>NUCLEOTIDE SEQUENCE [LARGE SCALE GENOMIC DNA]</scope>
</reference>
<comment type="similarity">
    <text evidence="1">Belongs to the SMC family. SMC5 subfamily.</text>
</comment>
<dbReference type="PANTHER" id="PTHR45916">
    <property type="entry name" value="STRUCTURAL MAINTENANCE OF CHROMOSOMES PROTEIN 5"/>
    <property type="match status" value="1"/>
</dbReference>
<feature type="region of interest" description="Disordered" evidence="4">
    <location>
        <begin position="1"/>
        <end position="24"/>
    </location>
</feature>
<evidence type="ECO:0000256" key="2">
    <source>
        <dbReference type="ARBA" id="ARBA00018687"/>
    </source>
</evidence>
<dbReference type="SUPFAM" id="SSF52540">
    <property type="entry name" value="P-loop containing nucleoside triphosphate hydrolases"/>
    <property type="match status" value="1"/>
</dbReference>
<dbReference type="GO" id="GO:0000724">
    <property type="term" value="P:double-strand break repair via homologous recombination"/>
    <property type="evidence" value="ECO:0007669"/>
    <property type="project" value="TreeGrafter"/>
</dbReference>
<evidence type="ECO:0000256" key="1">
    <source>
        <dbReference type="ARBA" id="ARBA00010171"/>
    </source>
</evidence>
<dbReference type="EMBL" id="BLXT01005777">
    <property type="protein sequence ID" value="GFO25794.1"/>
    <property type="molecule type" value="Genomic_DNA"/>
</dbReference>
<dbReference type="GO" id="GO:0030915">
    <property type="term" value="C:Smc5-Smc6 complex"/>
    <property type="evidence" value="ECO:0007669"/>
    <property type="project" value="TreeGrafter"/>
</dbReference>
<gene>
    <name evidence="6" type="ORF">PoB_005229900</name>
</gene>
<evidence type="ECO:0000256" key="4">
    <source>
        <dbReference type="SAM" id="MobiDB-lite"/>
    </source>
</evidence>
<feature type="compositionally biased region" description="Basic and acidic residues" evidence="4">
    <location>
        <begin position="1"/>
        <end position="13"/>
    </location>
</feature>
<accession>A0AAV4C3U6</accession>
<keyword evidence="3" id="KW-0175">Coiled coil</keyword>
<name>A0AAV4C3U6_9GAST</name>
<dbReference type="InterPro" id="IPR003395">
    <property type="entry name" value="RecF/RecN/SMC_N"/>
</dbReference>
<sequence length="445" mass="52107">MELSKKRDVDCADRMGPANKSRSIYPDKQSSSFVEGSIVRIKLTQFLTYDEVEFRTGPYLNVIIGPNGTGKSAIVCAICLGLAGKTSWLGRASDPKDFIKYGAQSAKIEIELFNPYDECNYIVSRKISLNKSTDWRINQRPTSQKAVEELVTKLNIQVGNLCQFLPQEKVAEFARMSMQELLENTEKSVCRDDLYENHQKLKSARSESRGMEEELESLKEELDQKRQRNIRLEEDVKSYNDRKKFLEKVEVLKMKKPWLEYELLREQFRRAKEEKDRKHIELKREKKQSEGLQRRHDELKIKKENEEKETRQMSKYILTKTKDVEEQRANLTNMTEKIEQEKNEFNSRLKEEEARKKKLSALQEQLVSLEQQLADMCNSNDEQIIAQNLDKVAKDLRAVNSRMTNVQTQGEELSQEIEGLKNHIRCKSRQIFVRLQTSIHFNKVL</sequence>
<dbReference type="GO" id="GO:0005634">
    <property type="term" value="C:nucleus"/>
    <property type="evidence" value="ECO:0007669"/>
    <property type="project" value="TreeGrafter"/>
</dbReference>
<feature type="domain" description="RecF/RecN/SMC N-terminal" evidence="5">
    <location>
        <begin position="38"/>
        <end position="159"/>
    </location>
</feature>
<dbReference type="InterPro" id="IPR027417">
    <property type="entry name" value="P-loop_NTPase"/>
</dbReference>
<comment type="caution">
    <text evidence="6">The sequence shown here is derived from an EMBL/GenBank/DDBJ whole genome shotgun (WGS) entry which is preliminary data.</text>
</comment>
<feature type="region of interest" description="Disordered" evidence="4">
    <location>
        <begin position="200"/>
        <end position="220"/>
    </location>
</feature>
<dbReference type="Proteomes" id="UP000735302">
    <property type="component" value="Unassembled WGS sequence"/>
</dbReference>
<protein>
    <recommendedName>
        <fullName evidence="2">Structural maintenance of chromosomes protein 5</fullName>
    </recommendedName>
</protein>
<dbReference type="GO" id="GO:0003697">
    <property type="term" value="F:single-stranded DNA binding"/>
    <property type="evidence" value="ECO:0007669"/>
    <property type="project" value="TreeGrafter"/>
</dbReference>